<keyword evidence="6" id="KW-1185">Reference proteome</keyword>
<protein>
    <recommendedName>
        <fullName evidence="4">HTH arsR-type domain-containing protein</fullName>
    </recommendedName>
</protein>
<name>A0ABQ1L629_9PROT</name>
<dbReference type="InterPro" id="IPR036388">
    <property type="entry name" value="WH-like_DNA-bd_sf"/>
</dbReference>
<evidence type="ECO:0000313" key="6">
    <source>
        <dbReference type="Proteomes" id="UP000637769"/>
    </source>
</evidence>
<evidence type="ECO:0000256" key="2">
    <source>
        <dbReference type="ARBA" id="ARBA00023125"/>
    </source>
</evidence>
<evidence type="ECO:0000259" key="4">
    <source>
        <dbReference type="PROSITE" id="PS50987"/>
    </source>
</evidence>
<dbReference type="Pfam" id="PF01022">
    <property type="entry name" value="HTH_5"/>
    <property type="match status" value="1"/>
</dbReference>
<evidence type="ECO:0000313" key="5">
    <source>
        <dbReference type="EMBL" id="GGC20232.1"/>
    </source>
</evidence>
<dbReference type="InterPro" id="IPR011991">
    <property type="entry name" value="ArsR-like_HTH"/>
</dbReference>
<evidence type="ECO:0000256" key="1">
    <source>
        <dbReference type="ARBA" id="ARBA00023015"/>
    </source>
</evidence>
<dbReference type="CDD" id="cd00090">
    <property type="entry name" value="HTH_ARSR"/>
    <property type="match status" value="1"/>
</dbReference>
<sequence length="121" mass="13384">MTPEARESLAPLLERLRLYNQVQRLLILSCLCEGPRSVSEIERGTAIGQPALSQQLGELRRAGMIAARRESREVTYDFATPTEKLRAETILSLLLTHPEPRQHPAPSAGHVGAQFASILDD</sequence>
<dbReference type="InterPro" id="IPR051011">
    <property type="entry name" value="Metal_resp_trans_reg"/>
</dbReference>
<reference evidence="6" key="1">
    <citation type="journal article" date="2019" name="Int. J. Syst. Evol. Microbiol.">
        <title>The Global Catalogue of Microorganisms (GCM) 10K type strain sequencing project: providing services to taxonomists for standard genome sequencing and annotation.</title>
        <authorList>
            <consortium name="The Broad Institute Genomics Platform"/>
            <consortium name="The Broad Institute Genome Sequencing Center for Infectious Disease"/>
            <person name="Wu L."/>
            <person name="Ma J."/>
        </authorList>
    </citation>
    <scope>NUCLEOTIDE SEQUENCE [LARGE SCALE GENOMIC DNA]</scope>
    <source>
        <strain evidence="6">CCM 7132</strain>
    </source>
</reference>
<keyword evidence="1" id="KW-0805">Transcription regulation</keyword>
<dbReference type="InterPro" id="IPR036390">
    <property type="entry name" value="WH_DNA-bd_sf"/>
</dbReference>
<dbReference type="RefSeq" id="WP_188424700.1">
    <property type="nucleotide sequence ID" value="NZ_BMCH01000001.1"/>
</dbReference>
<dbReference type="PANTHER" id="PTHR43132:SF2">
    <property type="entry name" value="ARSENICAL RESISTANCE OPERON REPRESSOR ARSR-RELATED"/>
    <property type="match status" value="1"/>
</dbReference>
<gene>
    <name evidence="5" type="ORF">GCM10007207_01850</name>
</gene>
<organism evidence="5 6">
    <name type="scientific">Asaia siamensis</name>
    <dbReference type="NCBI Taxonomy" id="110479"/>
    <lineage>
        <taxon>Bacteria</taxon>
        <taxon>Pseudomonadati</taxon>
        <taxon>Pseudomonadota</taxon>
        <taxon>Alphaproteobacteria</taxon>
        <taxon>Acetobacterales</taxon>
        <taxon>Acetobacteraceae</taxon>
        <taxon>Asaia</taxon>
    </lineage>
</organism>
<accession>A0ABQ1L629</accession>
<dbReference type="EMBL" id="BMCH01000001">
    <property type="protein sequence ID" value="GGC20232.1"/>
    <property type="molecule type" value="Genomic_DNA"/>
</dbReference>
<comment type="caution">
    <text evidence="5">The sequence shown here is derived from an EMBL/GenBank/DDBJ whole genome shotgun (WGS) entry which is preliminary data.</text>
</comment>
<dbReference type="InterPro" id="IPR001845">
    <property type="entry name" value="HTH_ArsR_DNA-bd_dom"/>
</dbReference>
<evidence type="ECO:0000256" key="3">
    <source>
        <dbReference type="ARBA" id="ARBA00023163"/>
    </source>
</evidence>
<dbReference type="PANTHER" id="PTHR43132">
    <property type="entry name" value="ARSENICAL RESISTANCE OPERON REPRESSOR ARSR-RELATED"/>
    <property type="match status" value="1"/>
</dbReference>
<feature type="domain" description="HTH arsR-type" evidence="4">
    <location>
        <begin position="4"/>
        <end position="102"/>
    </location>
</feature>
<dbReference type="SMART" id="SM00418">
    <property type="entry name" value="HTH_ARSR"/>
    <property type="match status" value="1"/>
</dbReference>
<proteinExistence type="predicted"/>
<dbReference type="Gene3D" id="1.10.10.10">
    <property type="entry name" value="Winged helix-like DNA-binding domain superfamily/Winged helix DNA-binding domain"/>
    <property type="match status" value="1"/>
</dbReference>
<keyword evidence="3" id="KW-0804">Transcription</keyword>
<keyword evidence="2" id="KW-0238">DNA-binding</keyword>
<dbReference type="SUPFAM" id="SSF46785">
    <property type="entry name" value="Winged helix' DNA-binding domain"/>
    <property type="match status" value="1"/>
</dbReference>
<dbReference type="Proteomes" id="UP000637769">
    <property type="component" value="Unassembled WGS sequence"/>
</dbReference>
<dbReference type="PROSITE" id="PS50987">
    <property type="entry name" value="HTH_ARSR_2"/>
    <property type="match status" value="1"/>
</dbReference>